<proteinExistence type="predicted"/>
<sequence length="135" mass="14700">MFGNPRSLLVSPQHAILLRHDGEERFFRATHLARMAGGGVRVAHGVRRVSYVHILFERHQIVLSNGIWTESFYPGPQAMASIDAAARRELLTLFPALSQGVAAAIGLPARDILRRLCLPPTLHALQAVASTATCA</sequence>
<dbReference type="InterPro" id="IPR036844">
    <property type="entry name" value="Hint_dom_sf"/>
</dbReference>
<evidence type="ECO:0000313" key="3">
    <source>
        <dbReference type="Proteomes" id="UP000199585"/>
    </source>
</evidence>
<organism evidence="2 3">
    <name type="scientific">Loktanella fryxellensis</name>
    <dbReference type="NCBI Taxonomy" id="245187"/>
    <lineage>
        <taxon>Bacteria</taxon>
        <taxon>Pseudomonadati</taxon>
        <taxon>Pseudomonadota</taxon>
        <taxon>Alphaproteobacteria</taxon>
        <taxon>Rhodobacterales</taxon>
        <taxon>Roseobacteraceae</taxon>
        <taxon>Loktanella</taxon>
    </lineage>
</organism>
<name>A0A1H8FRB1_9RHOB</name>
<accession>A0A1H8FRB1</accession>
<evidence type="ECO:0000313" key="2">
    <source>
        <dbReference type="EMBL" id="SEN33648.1"/>
    </source>
</evidence>
<protein>
    <submittedName>
        <fullName evidence="2">Hint domain-containing protein</fullName>
    </submittedName>
</protein>
<dbReference type="Proteomes" id="UP000199585">
    <property type="component" value="Unassembled WGS sequence"/>
</dbReference>
<reference evidence="2 3" key="1">
    <citation type="submission" date="2016-10" db="EMBL/GenBank/DDBJ databases">
        <authorList>
            <person name="de Groot N.N."/>
        </authorList>
    </citation>
    <scope>NUCLEOTIDE SEQUENCE [LARGE SCALE GENOMIC DNA]</scope>
    <source>
        <strain evidence="2 3">DSM 16213</strain>
    </source>
</reference>
<dbReference type="SUPFAM" id="SSF51294">
    <property type="entry name" value="Hedgehog/intein (Hint) domain"/>
    <property type="match status" value="1"/>
</dbReference>
<gene>
    <name evidence="2" type="ORF">SAMN04488003_11391</name>
</gene>
<dbReference type="EMBL" id="FOCI01000013">
    <property type="protein sequence ID" value="SEN33648.1"/>
    <property type="molecule type" value="Genomic_DNA"/>
</dbReference>
<evidence type="ECO:0000259" key="1">
    <source>
        <dbReference type="Pfam" id="PF13403"/>
    </source>
</evidence>
<dbReference type="InterPro" id="IPR028992">
    <property type="entry name" value="Hedgehog/Intein_dom"/>
</dbReference>
<dbReference type="STRING" id="245187.SAMN04488003_11391"/>
<feature type="domain" description="Hedgehog/Intein (Hint)" evidence="1">
    <location>
        <begin position="5"/>
        <end position="75"/>
    </location>
</feature>
<dbReference type="AlphaFoldDB" id="A0A1H8FRB1"/>
<dbReference type="Pfam" id="PF13403">
    <property type="entry name" value="Hint_2"/>
    <property type="match status" value="1"/>
</dbReference>
<keyword evidence="3" id="KW-1185">Reference proteome</keyword>